<feature type="non-terminal residue" evidence="1">
    <location>
        <position position="1"/>
    </location>
</feature>
<protein>
    <submittedName>
        <fullName evidence="1">Uncharacterized protein</fullName>
    </submittedName>
</protein>
<evidence type="ECO:0000313" key="1">
    <source>
        <dbReference type="EMBL" id="GAG58570.1"/>
    </source>
</evidence>
<comment type="caution">
    <text evidence="1">The sequence shown here is derived from an EMBL/GenBank/DDBJ whole genome shotgun (WGS) entry which is preliminary data.</text>
</comment>
<sequence length="32" mass="3843">TLKIKGLYFLIRSIIRYKLELKDKTESLDICQ</sequence>
<accession>X0YQQ3</accession>
<proteinExistence type="predicted"/>
<dbReference type="AlphaFoldDB" id="X0YQQ3"/>
<reference evidence="1" key="1">
    <citation type="journal article" date="2014" name="Front. Microbiol.">
        <title>High frequency of phylogenetically diverse reductive dehalogenase-homologous genes in deep subseafloor sedimentary metagenomes.</title>
        <authorList>
            <person name="Kawai M."/>
            <person name="Futagami T."/>
            <person name="Toyoda A."/>
            <person name="Takaki Y."/>
            <person name="Nishi S."/>
            <person name="Hori S."/>
            <person name="Arai W."/>
            <person name="Tsubouchi T."/>
            <person name="Morono Y."/>
            <person name="Uchiyama I."/>
            <person name="Ito T."/>
            <person name="Fujiyama A."/>
            <person name="Inagaki F."/>
            <person name="Takami H."/>
        </authorList>
    </citation>
    <scope>NUCLEOTIDE SEQUENCE</scope>
    <source>
        <strain evidence="1">Expedition CK06-06</strain>
    </source>
</reference>
<name>X0YQQ3_9ZZZZ</name>
<dbReference type="EMBL" id="BART01000905">
    <property type="protein sequence ID" value="GAG58570.1"/>
    <property type="molecule type" value="Genomic_DNA"/>
</dbReference>
<organism evidence="1">
    <name type="scientific">marine sediment metagenome</name>
    <dbReference type="NCBI Taxonomy" id="412755"/>
    <lineage>
        <taxon>unclassified sequences</taxon>
        <taxon>metagenomes</taxon>
        <taxon>ecological metagenomes</taxon>
    </lineage>
</organism>
<gene>
    <name evidence="1" type="ORF">S01H4_03630</name>
</gene>